<evidence type="ECO:0000256" key="1">
    <source>
        <dbReference type="SAM" id="MobiDB-lite"/>
    </source>
</evidence>
<accession>A0A127Z4H2</accession>
<proteinExistence type="predicted"/>
<gene>
    <name evidence="2" type="ORF">SPSC_05582</name>
</gene>
<dbReference type="EMBL" id="LK056689">
    <property type="protein sequence ID" value="CDR88750.1"/>
    <property type="molecule type" value="Genomic_DNA"/>
</dbReference>
<name>A0A127Z4H2_9BASI</name>
<sequence length="112" mass="12427">MLLGHWYQNIGEVAEVEAGASAGSNKGEKGEVRPSVDMPWQDVQCLQGWFLQPLKWSMEKDCWHLEQVLWSMLTMMMGLKDSVESAKTAAVRVAGSERVDGGEERDVTSGAR</sequence>
<feature type="region of interest" description="Disordered" evidence="1">
    <location>
        <begin position="93"/>
        <end position="112"/>
    </location>
</feature>
<evidence type="ECO:0000313" key="2">
    <source>
        <dbReference type="EMBL" id="CDR88750.1"/>
    </source>
</evidence>
<organism evidence="2">
    <name type="scientific">Sporisorium scitamineum</name>
    <dbReference type="NCBI Taxonomy" id="49012"/>
    <lineage>
        <taxon>Eukaryota</taxon>
        <taxon>Fungi</taxon>
        <taxon>Dikarya</taxon>
        <taxon>Basidiomycota</taxon>
        <taxon>Ustilaginomycotina</taxon>
        <taxon>Ustilaginomycetes</taxon>
        <taxon>Ustilaginales</taxon>
        <taxon>Ustilaginaceae</taxon>
        <taxon>Sporisorium</taxon>
    </lineage>
</organism>
<feature type="compositionally biased region" description="Basic and acidic residues" evidence="1">
    <location>
        <begin position="95"/>
        <end position="112"/>
    </location>
</feature>
<dbReference type="AlphaFoldDB" id="A0A127Z4H2"/>
<reference evidence="2" key="1">
    <citation type="submission" date="2014-06" db="EMBL/GenBank/DDBJ databases">
        <authorList>
            <person name="Ju J."/>
            <person name="Zhang J."/>
        </authorList>
    </citation>
    <scope>NUCLEOTIDE SEQUENCE</scope>
    <source>
        <strain evidence="2">SscI8</strain>
    </source>
</reference>
<protein>
    <submittedName>
        <fullName evidence="2">Uncharacterized protein</fullName>
    </submittedName>
</protein>